<feature type="transmembrane region" description="Helical" evidence="8">
    <location>
        <begin position="194"/>
        <end position="211"/>
    </location>
</feature>
<dbReference type="Proteomes" id="UP000219439">
    <property type="component" value="Unassembled WGS sequence"/>
</dbReference>
<dbReference type="Gene3D" id="1.10.3430.10">
    <property type="entry name" value="Ammonium transporter AmtB like domains"/>
    <property type="match status" value="1"/>
</dbReference>
<reference evidence="10 11" key="1">
    <citation type="submission" date="2017-09" db="EMBL/GenBank/DDBJ databases">
        <authorList>
            <person name="Ehlers B."/>
            <person name="Leendertz F.H."/>
        </authorList>
    </citation>
    <scope>NUCLEOTIDE SEQUENCE [LARGE SCALE GENOMIC DNA]</scope>
    <source>
        <strain evidence="10 11">DSM 18289</strain>
    </source>
</reference>
<dbReference type="AlphaFoldDB" id="A0A285N8V6"/>
<feature type="transmembrane region" description="Helical" evidence="8">
    <location>
        <begin position="223"/>
        <end position="244"/>
    </location>
</feature>
<dbReference type="PANTHER" id="PTHR11730:SF6">
    <property type="entry name" value="AMMONIUM TRANSPORTER"/>
    <property type="match status" value="1"/>
</dbReference>
<feature type="transmembrane region" description="Helical" evidence="8">
    <location>
        <begin position="275"/>
        <end position="294"/>
    </location>
</feature>
<evidence type="ECO:0000259" key="9">
    <source>
        <dbReference type="Pfam" id="PF00909"/>
    </source>
</evidence>
<dbReference type="OrthoDB" id="8429581at2"/>
<evidence type="ECO:0000256" key="8">
    <source>
        <dbReference type="SAM" id="Phobius"/>
    </source>
</evidence>
<feature type="transmembrane region" description="Helical" evidence="8">
    <location>
        <begin position="112"/>
        <end position="134"/>
    </location>
</feature>
<keyword evidence="5 8" id="KW-1133">Transmembrane helix</keyword>
<feature type="transmembrane region" description="Helical" evidence="8">
    <location>
        <begin position="86"/>
        <end position="105"/>
    </location>
</feature>
<dbReference type="GO" id="GO:0008519">
    <property type="term" value="F:ammonium channel activity"/>
    <property type="evidence" value="ECO:0007669"/>
    <property type="project" value="InterPro"/>
</dbReference>
<keyword evidence="7" id="KW-0924">Ammonia transport</keyword>
<accession>A0A285N8V6</accession>
<feature type="transmembrane region" description="Helical" evidence="8">
    <location>
        <begin position="306"/>
        <end position="325"/>
    </location>
</feature>
<keyword evidence="4 8" id="KW-0812">Transmembrane</keyword>
<comment type="subcellular location">
    <subcellularLocation>
        <location evidence="1">Membrane</location>
        <topology evidence="1">Multi-pass membrane protein</topology>
    </subcellularLocation>
</comment>
<feature type="domain" description="Ammonium transporter AmtB-like" evidence="9">
    <location>
        <begin position="14"/>
        <end position="385"/>
    </location>
</feature>
<keyword evidence="11" id="KW-1185">Reference proteome</keyword>
<feature type="transmembrane region" description="Helical" evidence="8">
    <location>
        <begin position="6"/>
        <end position="25"/>
    </location>
</feature>
<dbReference type="InterPro" id="IPR036890">
    <property type="entry name" value="HATPase_C_sf"/>
</dbReference>
<name>A0A285N8V6_9HYPH</name>
<organism evidence="10 11">
    <name type="scientific">Cohaesibacter gelatinilyticus</name>
    <dbReference type="NCBI Taxonomy" id="372072"/>
    <lineage>
        <taxon>Bacteria</taxon>
        <taxon>Pseudomonadati</taxon>
        <taxon>Pseudomonadota</taxon>
        <taxon>Alphaproteobacteria</taxon>
        <taxon>Hyphomicrobiales</taxon>
        <taxon>Cohaesibacteraceae</taxon>
    </lineage>
</organism>
<dbReference type="Pfam" id="PF00909">
    <property type="entry name" value="Ammonium_transp"/>
    <property type="match status" value="1"/>
</dbReference>
<dbReference type="SUPFAM" id="SSF111352">
    <property type="entry name" value="Ammonium transporter"/>
    <property type="match status" value="1"/>
</dbReference>
<dbReference type="GO" id="GO:0016020">
    <property type="term" value="C:membrane"/>
    <property type="evidence" value="ECO:0007669"/>
    <property type="project" value="UniProtKB-SubCell"/>
</dbReference>
<keyword evidence="6 8" id="KW-0472">Membrane</keyword>
<evidence type="ECO:0000256" key="1">
    <source>
        <dbReference type="ARBA" id="ARBA00004141"/>
    </source>
</evidence>
<dbReference type="PANTHER" id="PTHR11730">
    <property type="entry name" value="AMMONIUM TRANSPORTER"/>
    <property type="match status" value="1"/>
</dbReference>
<feature type="transmembrane region" description="Helical" evidence="8">
    <location>
        <begin position="337"/>
        <end position="358"/>
    </location>
</feature>
<evidence type="ECO:0000256" key="4">
    <source>
        <dbReference type="ARBA" id="ARBA00022692"/>
    </source>
</evidence>
<keyword evidence="3" id="KW-0813">Transport</keyword>
<proteinExistence type="inferred from homology"/>
<gene>
    <name evidence="10" type="ORF">SAMN06265368_0096</name>
</gene>
<comment type="similarity">
    <text evidence="2">Belongs to the ammonia transporter channel (TC 1.A.11.2) family.</text>
</comment>
<evidence type="ECO:0000256" key="7">
    <source>
        <dbReference type="ARBA" id="ARBA00023177"/>
    </source>
</evidence>
<evidence type="ECO:0000313" key="11">
    <source>
        <dbReference type="Proteomes" id="UP000219439"/>
    </source>
</evidence>
<dbReference type="Gene3D" id="3.30.565.10">
    <property type="entry name" value="Histidine kinase-like ATPase, C-terminal domain"/>
    <property type="match status" value="1"/>
</dbReference>
<evidence type="ECO:0000256" key="6">
    <source>
        <dbReference type="ARBA" id="ARBA00023136"/>
    </source>
</evidence>
<dbReference type="EMBL" id="OBEL01000001">
    <property type="protein sequence ID" value="SNZ05347.1"/>
    <property type="molecule type" value="Genomic_DNA"/>
</dbReference>
<sequence length="724" mass="77989">MLELIQFFMSIAGIAIPLGLLLIMAGRVRYRNELDTLVRITSAFGITIAAFWLIGHSLYSSPSLWGFVGWNWGAIDHYSNSMTNGLNLRTIFLFAIPSILVASTMAERGRWLAGNILVAIVAAFIFPIVAHWGWHNSHNSEGWLITRGFMDSGGAVVFFAAAGFAALAASIVIGPRMMRFPDQASRPRGHSPTFTFLGAMILIIGLAVMTAGQHNQAALMSEAFLHVVIGSTFAGAAALGLLIMWPERVSAMDLLNSSLAGGIALIAFASKASPASAALVGMLAGAMGIGLRNILMQLEIDDVGDLISSSIAGGVLGGAIAPIMVSGERGDLLNNLFLQWLGIAAICLWAFLCVWAVAKVLDQVFGMRVDPADEVRGLSFANFAMQSEPDYVISYMSHNSILGSATQKDSGEELGRLSADVSNKVVNLRNEIRRAINRIQSTSPDAKLGAAMAARMRMSDDTLRVNAEDVLLLLERVLSRDNAAGYGPELRSWSIEAIELLLVPTMSDLEQYIRHMPLQAELEELEAMVIGATDSISRCAHQIEMVADYCDADSDGFFVRDHTCDLSAVLRERSKVLLASAEIRNNPLQVDLRDTEHLIVNGDAKALSRMIMLSAEGAFNRLVAGRGDPVRLELREHIGGDHILFECIDTGAALSSRQVRAITSPFTAIGSLGDLGFAQILPLILATRLIEAIGGEFTLSSEHGLGTLMQARLRKARQSKSVAA</sequence>
<dbReference type="SUPFAM" id="SSF55874">
    <property type="entry name" value="ATPase domain of HSP90 chaperone/DNA topoisomerase II/histidine kinase"/>
    <property type="match status" value="1"/>
</dbReference>
<evidence type="ECO:0000256" key="3">
    <source>
        <dbReference type="ARBA" id="ARBA00022448"/>
    </source>
</evidence>
<dbReference type="InterPro" id="IPR029020">
    <property type="entry name" value="Ammonium/urea_transptr"/>
</dbReference>
<feature type="transmembrane region" description="Helical" evidence="8">
    <location>
        <begin position="37"/>
        <end position="55"/>
    </location>
</feature>
<dbReference type="InterPro" id="IPR024041">
    <property type="entry name" value="NH4_transpt_AmtB-like_dom"/>
</dbReference>
<feature type="transmembrane region" description="Helical" evidence="8">
    <location>
        <begin position="154"/>
        <end position="173"/>
    </location>
</feature>
<protein>
    <submittedName>
        <fullName evidence="10">Ammonia channel protein AmtB</fullName>
    </submittedName>
</protein>
<feature type="transmembrane region" description="Helical" evidence="8">
    <location>
        <begin position="251"/>
        <end position="269"/>
    </location>
</feature>
<evidence type="ECO:0000313" key="10">
    <source>
        <dbReference type="EMBL" id="SNZ05347.1"/>
    </source>
</evidence>
<evidence type="ECO:0000256" key="5">
    <source>
        <dbReference type="ARBA" id="ARBA00022989"/>
    </source>
</evidence>
<evidence type="ECO:0000256" key="2">
    <source>
        <dbReference type="ARBA" id="ARBA00005887"/>
    </source>
</evidence>
<dbReference type="GO" id="GO:0097272">
    <property type="term" value="P:ammonium homeostasis"/>
    <property type="evidence" value="ECO:0007669"/>
    <property type="project" value="TreeGrafter"/>
</dbReference>